<dbReference type="InterPro" id="IPR013766">
    <property type="entry name" value="Thioredoxin_domain"/>
</dbReference>
<keyword evidence="1" id="KW-0805">Transcription regulation</keyword>
<evidence type="ECO:0000256" key="3">
    <source>
        <dbReference type="ARBA" id="ARBA00023163"/>
    </source>
</evidence>
<evidence type="ECO:0008006" key="8">
    <source>
        <dbReference type="Google" id="ProtNLM"/>
    </source>
</evidence>
<comment type="caution">
    <text evidence="6">The sequence shown here is derived from an EMBL/GenBank/DDBJ whole genome shotgun (WGS) entry which is preliminary data.</text>
</comment>
<gene>
    <name evidence="6" type="ORF">GCM10009817_33100</name>
</gene>
<dbReference type="InterPro" id="IPR036388">
    <property type="entry name" value="WH-like_DNA-bd_sf"/>
</dbReference>
<reference evidence="6 7" key="1">
    <citation type="journal article" date="2019" name="Int. J. Syst. Evol. Microbiol.">
        <title>The Global Catalogue of Microorganisms (GCM) 10K type strain sequencing project: providing services to taxonomists for standard genome sequencing and annotation.</title>
        <authorList>
            <consortium name="The Broad Institute Genomics Platform"/>
            <consortium name="The Broad Institute Genome Sequencing Center for Infectious Disease"/>
            <person name="Wu L."/>
            <person name="Ma J."/>
        </authorList>
    </citation>
    <scope>NUCLEOTIDE SEQUENCE [LARGE SCALE GENOMIC DNA]</scope>
    <source>
        <strain evidence="6 7">JCM 15628</strain>
    </source>
</reference>
<evidence type="ECO:0000259" key="4">
    <source>
        <dbReference type="PROSITE" id="PS51118"/>
    </source>
</evidence>
<dbReference type="SUPFAM" id="SSF46785">
    <property type="entry name" value="Winged helix' DNA-binding domain"/>
    <property type="match status" value="1"/>
</dbReference>
<dbReference type="RefSeq" id="WP_344065040.1">
    <property type="nucleotide sequence ID" value="NZ_BAAAPU010000009.1"/>
</dbReference>
<keyword evidence="2" id="KW-0238">DNA-binding</keyword>
<dbReference type="PANTHER" id="PTHR33204:SF18">
    <property type="entry name" value="TRANSCRIPTIONAL REGULATORY PROTEIN"/>
    <property type="match status" value="1"/>
</dbReference>
<keyword evidence="3" id="KW-0804">Transcription</keyword>
<dbReference type="InterPro" id="IPR036249">
    <property type="entry name" value="Thioredoxin-like_sf"/>
</dbReference>
<dbReference type="Gene3D" id="1.10.10.10">
    <property type="entry name" value="Winged helix-like DNA-binding domain superfamily/Winged helix DNA-binding domain"/>
    <property type="match status" value="1"/>
</dbReference>
<dbReference type="PROSITE" id="PS51352">
    <property type="entry name" value="THIOREDOXIN_2"/>
    <property type="match status" value="1"/>
</dbReference>
<evidence type="ECO:0000313" key="7">
    <source>
        <dbReference type="Proteomes" id="UP001500013"/>
    </source>
</evidence>
<dbReference type="SUPFAM" id="SSF52833">
    <property type="entry name" value="Thioredoxin-like"/>
    <property type="match status" value="1"/>
</dbReference>
<dbReference type="Pfam" id="PF01638">
    <property type="entry name" value="HxlR"/>
    <property type="match status" value="1"/>
</dbReference>
<feature type="domain" description="Thioredoxin" evidence="5">
    <location>
        <begin position="104"/>
        <end position="279"/>
    </location>
</feature>
<dbReference type="InterPro" id="IPR036390">
    <property type="entry name" value="WH_DNA-bd_sf"/>
</dbReference>
<dbReference type="CDD" id="cd03017">
    <property type="entry name" value="PRX_BCP"/>
    <property type="match status" value="1"/>
</dbReference>
<name>A0ABN2SLV8_9MICO</name>
<dbReference type="Pfam" id="PF00578">
    <property type="entry name" value="AhpC-TSA"/>
    <property type="match status" value="1"/>
</dbReference>
<evidence type="ECO:0000313" key="6">
    <source>
        <dbReference type="EMBL" id="GAA1988806.1"/>
    </source>
</evidence>
<evidence type="ECO:0000256" key="1">
    <source>
        <dbReference type="ARBA" id="ARBA00023015"/>
    </source>
</evidence>
<sequence>MTRRRPPADDTCGIAQAVGVIGDPWSLLVLREVAGGRTRFDRLVDETGISRKVLAQRLEALVADGVLERRAYSDRPPRHEYLLTALGRGALPVLTALQEFGDTWLLGDGRPDAGADPDSNEVARVGSLVGAEIPLLQTLDPVADQPFTVVYCYPGNAFPGADEVPGGIGCTLESCTYRDRLGEFAALGAAVVGVSTQRPGEQADFAAANGIRFPLLSDADLELTTALRLPTFRAGGTTRLRRLTLVVDHHRVVRATLFPIPDVTGSVEEALRLVRGLAA</sequence>
<accession>A0ABN2SLV8</accession>
<protein>
    <recommendedName>
        <fullName evidence="8">HxlR family transcriptional regulator</fullName>
    </recommendedName>
</protein>
<dbReference type="InterPro" id="IPR002577">
    <property type="entry name" value="HTH_HxlR"/>
</dbReference>
<dbReference type="Proteomes" id="UP001500013">
    <property type="component" value="Unassembled WGS sequence"/>
</dbReference>
<organism evidence="6 7">
    <name type="scientific">Terrabacter lapilli</name>
    <dbReference type="NCBI Taxonomy" id="436231"/>
    <lineage>
        <taxon>Bacteria</taxon>
        <taxon>Bacillati</taxon>
        <taxon>Actinomycetota</taxon>
        <taxon>Actinomycetes</taxon>
        <taxon>Micrococcales</taxon>
        <taxon>Intrasporangiaceae</taxon>
        <taxon>Terrabacter</taxon>
    </lineage>
</organism>
<dbReference type="InterPro" id="IPR000866">
    <property type="entry name" value="AhpC/TSA"/>
</dbReference>
<evidence type="ECO:0000259" key="5">
    <source>
        <dbReference type="PROSITE" id="PS51352"/>
    </source>
</evidence>
<dbReference type="PANTHER" id="PTHR33204">
    <property type="entry name" value="TRANSCRIPTIONAL REGULATOR, MARR FAMILY"/>
    <property type="match status" value="1"/>
</dbReference>
<feature type="domain" description="HTH hxlR-type" evidence="4">
    <location>
        <begin position="12"/>
        <end position="109"/>
    </location>
</feature>
<dbReference type="PROSITE" id="PS51118">
    <property type="entry name" value="HTH_HXLR"/>
    <property type="match status" value="1"/>
</dbReference>
<keyword evidence="7" id="KW-1185">Reference proteome</keyword>
<evidence type="ECO:0000256" key="2">
    <source>
        <dbReference type="ARBA" id="ARBA00023125"/>
    </source>
</evidence>
<dbReference type="EMBL" id="BAAAPU010000009">
    <property type="protein sequence ID" value="GAA1988806.1"/>
    <property type="molecule type" value="Genomic_DNA"/>
</dbReference>
<proteinExistence type="predicted"/>
<dbReference type="Gene3D" id="3.40.30.10">
    <property type="entry name" value="Glutaredoxin"/>
    <property type="match status" value="1"/>
</dbReference>